<feature type="region of interest" description="Disordered" evidence="1">
    <location>
        <begin position="36"/>
        <end position="57"/>
    </location>
</feature>
<organism evidence="3 4">
    <name type="scientific">Brachybacterium endophyticum</name>
    <dbReference type="NCBI Taxonomy" id="2182385"/>
    <lineage>
        <taxon>Bacteria</taxon>
        <taxon>Bacillati</taxon>
        <taxon>Actinomycetota</taxon>
        <taxon>Actinomycetes</taxon>
        <taxon>Micrococcales</taxon>
        <taxon>Dermabacteraceae</taxon>
        <taxon>Brachybacterium</taxon>
    </lineage>
</organism>
<sequence length="274" mass="28656">MTPARSTRTISRSAFLRSSLALTGGALAGTGLVTSAQAAPAGPGGEHTRSSTGDVKLPDSWEGTIFTDPLRSKLDGYISSHAVLYDSGPIAELSPANIKKADGVVNFTPYGEDPQVDQYDIEVSETARLDGGPVSVSFADDDGIETLAEAQLVRTANPQSRALLLHVLGTRGWSVLLPPKASIVESATLAESPADVTMEEATTIISNAVGFSFGEDGPNPVRVRDVSLMNDGKTIVGRVSYPSGGTRVTTTWYGTAVRGNDMVTYLLGELPEGS</sequence>
<protein>
    <recommendedName>
        <fullName evidence="5">Tat pathway signal sequence domain protein</fullName>
    </recommendedName>
</protein>
<evidence type="ECO:0000256" key="2">
    <source>
        <dbReference type="SAM" id="SignalP"/>
    </source>
</evidence>
<accession>A0A2U2RNX4</accession>
<gene>
    <name evidence="3" type="ORF">DEO23_02760</name>
</gene>
<name>A0A2U2RNX4_9MICO</name>
<dbReference type="EMBL" id="QFKX01000001">
    <property type="protein sequence ID" value="PWH07567.1"/>
    <property type="molecule type" value="Genomic_DNA"/>
</dbReference>
<evidence type="ECO:0008006" key="5">
    <source>
        <dbReference type="Google" id="ProtNLM"/>
    </source>
</evidence>
<dbReference type="AlphaFoldDB" id="A0A2U2RNX4"/>
<dbReference type="OrthoDB" id="4795132at2"/>
<dbReference type="PROSITE" id="PS51318">
    <property type="entry name" value="TAT"/>
    <property type="match status" value="1"/>
</dbReference>
<reference evidence="3 4" key="1">
    <citation type="submission" date="2018-05" db="EMBL/GenBank/DDBJ databases">
        <title>Brachybacterium sp. M1HQ-2T, whole genome shotgun sequence.</title>
        <authorList>
            <person name="Tuo L."/>
        </authorList>
    </citation>
    <scope>NUCLEOTIDE SEQUENCE [LARGE SCALE GENOMIC DNA]</scope>
    <source>
        <strain evidence="3 4">M1HQ-2</strain>
    </source>
</reference>
<dbReference type="Proteomes" id="UP000245590">
    <property type="component" value="Unassembled WGS sequence"/>
</dbReference>
<dbReference type="InterPro" id="IPR006311">
    <property type="entry name" value="TAT_signal"/>
</dbReference>
<proteinExistence type="predicted"/>
<evidence type="ECO:0000313" key="4">
    <source>
        <dbReference type="Proteomes" id="UP000245590"/>
    </source>
</evidence>
<feature type="chain" id="PRO_5039430463" description="Tat pathway signal sequence domain protein" evidence="2">
    <location>
        <begin position="29"/>
        <end position="274"/>
    </location>
</feature>
<evidence type="ECO:0000256" key="1">
    <source>
        <dbReference type="SAM" id="MobiDB-lite"/>
    </source>
</evidence>
<evidence type="ECO:0000313" key="3">
    <source>
        <dbReference type="EMBL" id="PWH07567.1"/>
    </source>
</evidence>
<dbReference type="RefSeq" id="WP_109274453.1">
    <property type="nucleotide sequence ID" value="NZ_QFKX01000001.1"/>
</dbReference>
<feature type="signal peptide" evidence="2">
    <location>
        <begin position="1"/>
        <end position="28"/>
    </location>
</feature>
<comment type="caution">
    <text evidence="3">The sequence shown here is derived from an EMBL/GenBank/DDBJ whole genome shotgun (WGS) entry which is preliminary data.</text>
</comment>
<keyword evidence="4" id="KW-1185">Reference proteome</keyword>
<keyword evidence="2" id="KW-0732">Signal</keyword>